<feature type="region of interest" description="Disordered" evidence="1">
    <location>
        <begin position="184"/>
        <end position="253"/>
    </location>
</feature>
<organism evidence="2 3">
    <name type="scientific">Trichonephila clavipes</name>
    <name type="common">Golden silk orbweaver</name>
    <name type="synonym">Nephila clavipes</name>
    <dbReference type="NCBI Taxonomy" id="2585209"/>
    <lineage>
        <taxon>Eukaryota</taxon>
        <taxon>Metazoa</taxon>
        <taxon>Ecdysozoa</taxon>
        <taxon>Arthropoda</taxon>
        <taxon>Chelicerata</taxon>
        <taxon>Arachnida</taxon>
        <taxon>Araneae</taxon>
        <taxon>Araneomorphae</taxon>
        <taxon>Entelegynae</taxon>
        <taxon>Araneoidea</taxon>
        <taxon>Nephilidae</taxon>
        <taxon>Trichonephila</taxon>
    </lineage>
</organism>
<protein>
    <submittedName>
        <fullName evidence="2">Uncharacterized protein</fullName>
    </submittedName>
</protein>
<proteinExistence type="predicted"/>
<comment type="caution">
    <text evidence="2">The sequence shown here is derived from an EMBL/GenBank/DDBJ whole genome shotgun (WGS) entry which is preliminary data.</text>
</comment>
<feature type="compositionally biased region" description="Basic and acidic residues" evidence="1">
    <location>
        <begin position="186"/>
        <end position="219"/>
    </location>
</feature>
<evidence type="ECO:0000313" key="2">
    <source>
        <dbReference type="EMBL" id="GFY02394.1"/>
    </source>
</evidence>
<gene>
    <name evidence="2" type="ORF">TNCV_3502751</name>
</gene>
<reference evidence="2" key="1">
    <citation type="submission" date="2020-08" db="EMBL/GenBank/DDBJ databases">
        <title>Multicomponent nature underlies the extraordinary mechanical properties of spider dragline silk.</title>
        <authorList>
            <person name="Kono N."/>
            <person name="Nakamura H."/>
            <person name="Mori M."/>
            <person name="Yoshida Y."/>
            <person name="Ohtoshi R."/>
            <person name="Malay A.D."/>
            <person name="Moran D.A.P."/>
            <person name="Tomita M."/>
            <person name="Numata K."/>
            <person name="Arakawa K."/>
        </authorList>
    </citation>
    <scope>NUCLEOTIDE SEQUENCE</scope>
</reference>
<evidence type="ECO:0000256" key="1">
    <source>
        <dbReference type="SAM" id="MobiDB-lite"/>
    </source>
</evidence>
<name>A0A8X6VCG3_TRICX</name>
<feature type="compositionally biased region" description="Polar residues" evidence="1">
    <location>
        <begin position="241"/>
        <end position="253"/>
    </location>
</feature>
<keyword evidence="3" id="KW-1185">Reference proteome</keyword>
<dbReference type="EMBL" id="BMAU01021233">
    <property type="protein sequence ID" value="GFY02394.1"/>
    <property type="molecule type" value="Genomic_DNA"/>
</dbReference>
<accession>A0A8X6VCG3</accession>
<dbReference type="Proteomes" id="UP000887159">
    <property type="component" value="Unassembled WGS sequence"/>
</dbReference>
<sequence length="253" mass="28312">MLPVFGKKAVLEWCMKKGLIGSSYVCPKCGKSMELRERTAKRDDATMNSITELPPIIAQSPTMDTDPPLTDADICARMRELQDVLLQGGSVRYLEYNLGLAQIGEVLQPKEQIDKLAANLQEMKELLERKKGELASFSVCPVPSCQFHAAVTSEKIKPIDNLISDYYSNEIPLIPSDLASNSVKSKIKEKPKSIDKTLKNDKNKITEKAKTTKQTEDPHKLKKARPDGFSSPTKHVKKQKMLQNYSIGASRYQ</sequence>
<evidence type="ECO:0000313" key="3">
    <source>
        <dbReference type="Proteomes" id="UP000887159"/>
    </source>
</evidence>
<dbReference type="AlphaFoldDB" id="A0A8X6VCG3"/>